<proteinExistence type="predicted"/>
<feature type="signal peptide" evidence="1">
    <location>
        <begin position="1"/>
        <end position="24"/>
    </location>
</feature>
<dbReference type="RefSeq" id="WP_275631793.1">
    <property type="nucleotide sequence ID" value="NZ_JARGYD010000002.1"/>
</dbReference>
<protein>
    <submittedName>
        <fullName evidence="2">DUF2125 domain-containing protein</fullName>
    </submittedName>
</protein>
<name>A0ABV7GK61_9RHOB</name>
<dbReference type="EMBL" id="JBHRTB010000010">
    <property type="protein sequence ID" value="MFC3141962.1"/>
    <property type="molecule type" value="Genomic_DNA"/>
</dbReference>
<dbReference type="InterPro" id="IPR018666">
    <property type="entry name" value="DUF2125"/>
</dbReference>
<reference evidence="3" key="1">
    <citation type="journal article" date="2019" name="Int. J. Syst. Evol. Microbiol.">
        <title>The Global Catalogue of Microorganisms (GCM) 10K type strain sequencing project: providing services to taxonomists for standard genome sequencing and annotation.</title>
        <authorList>
            <consortium name="The Broad Institute Genomics Platform"/>
            <consortium name="The Broad Institute Genome Sequencing Center for Infectious Disease"/>
            <person name="Wu L."/>
            <person name="Ma J."/>
        </authorList>
    </citation>
    <scope>NUCLEOTIDE SEQUENCE [LARGE SCALE GENOMIC DNA]</scope>
    <source>
        <strain evidence="3">KCTC 52366</strain>
    </source>
</reference>
<evidence type="ECO:0000256" key="1">
    <source>
        <dbReference type="SAM" id="SignalP"/>
    </source>
</evidence>
<sequence>MKHWHLLSGTAGILIAAGATTAQADVSSADVWAAWQSMATQMGETLSAGSETQDGGTLTVTDMTVAMETTDASATATISEVVFSENGDGTVSITMAPTYDVMVNITPEEGGETVEMALTFSYDGLDMTASGDPDAVNYDFSAASIAIEVGDLVVDGEAVELDADVTLSDVAGVYRTDADATAVSTLTAATMSLVAHMDEPEGGEGTFDITADLADLSMESEGSVALMAGGVKELSTALAAGQSSMTTITHGAGTYDIVMDNEDDSFNLSGAAESGSLSVGLSSEALTYDVSNTGIDMTLSGAQIPLPEVVVTMAEMGFALTTPVSKSEEPQDFAFALTLNELGVSEMIWGLIDPSGTLPHDPATLRLDLSGKANFLFDLFDPESMEMVDDEMPAEIHELDVNELKLEVAGADLTGNGGFTFDMNDLETFDGIPAPTGRLYLQLVGANALLDNLVAMGLLPQDQAMGARMMMGLFARPGEGEDSLVSEIEIDGATGAISANGQRLQ</sequence>
<keyword evidence="1" id="KW-0732">Signal</keyword>
<comment type="caution">
    <text evidence="2">The sequence shown here is derived from an EMBL/GenBank/DDBJ whole genome shotgun (WGS) entry which is preliminary data.</text>
</comment>
<organism evidence="2 3">
    <name type="scientific">Psychromarinibacter halotolerans</name>
    <dbReference type="NCBI Taxonomy" id="1775175"/>
    <lineage>
        <taxon>Bacteria</taxon>
        <taxon>Pseudomonadati</taxon>
        <taxon>Pseudomonadota</taxon>
        <taxon>Alphaproteobacteria</taxon>
        <taxon>Rhodobacterales</taxon>
        <taxon>Paracoccaceae</taxon>
        <taxon>Psychromarinibacter</taxon>
    </lineage>
</organism>
<accession>A0ABV7GK61</accession>
<dbReference type="Proteomes" id="UP001595632">
    <property type="component" value="Unassembled WGS sequence"/>
</dbReference>
<dbReference type="Pfam" id="PF09898">
    <property type="entry name" value="DUF2125"/>
    <property type="match status" value="1"/>
</dbReference>
<evidence type="ECO:0000313" key="2">
    <source>
        <dbReference type="EMBL" id="MFC3141962.1"/>
    </source>
</evidence>
<keyword evidence="3" id="KW-1185">Reference proteome</keyword>
<gene>
    <name evidence="2" type="ORF">ACFOGP_04540</name>
</gene>
<evidence type="ECO:0000313" key="3">
    <source>
        <dbReference type="Proteomes" id="UP001595632"/>
    </source>
</evidence>
<feature type="chain" id="PRO_5045887790" evidence="1">
    <location>
        <begin position="25"/>
        <end position="505"/>
    </location>
</feature>